<feature type="domain" description="Major facilitator superfamily (MFS) profile" evidence="9">
    <location>
        <begin position="7"/>
        <end position="378"/>
    </location>
</feature>
<reference evidence="10 11" key="1">
    <citation type="submission" date="2023-06" db="EMBL/GenBank/DDBJ databases">
        <title>Aquibacillus rhizosphaerae LR5S19.</title>
        <authorList>
            <person name="Sun J.-Q."/>
        </authorList>
    </citation>
    <scope>NUCLEOTIDE SEQUENCE [LARGE SCALE GENOMIC DNA]</scope>
    <source>
        <strain evidence="10 11">LR5S19</strain>
    </source>
</reference>
<dbReference type="Proteomes" id="UP001235343">
    <property type="component" value="Unassembled WGS sequence"/>
</dbReference>
<keyword evidence="11" id="KW-1185">Reference proteome</keyword>
<keyword evidence="7 8" id="KW-0472">Membrane</keyword>
<evidence type="ECO:0000256" key="6">
    <source>
        <dbReference type="ARBA" id="ARBA00022989"/>
    </source>
</evidence>
<dbReference type="PROSITE" id="PS50850">
    <property type="entry name" value="MFS"/>
    <property type="match status" value="1"/>
</dbReference>
<feature type="transmembrane region" description="Helical" evidence="8">
    <location>
        <begin position="7"/>
        <end position="26"/>
    </location>
</feature>
<protein>
    <submittedName>
        <fullName evidence="10">MFS transporter</fullName>
    </submittedName>
</protein>
<evidence type="ECO:0000256" key="7">
    <source>
        <dbReference type="ARBA" id="ARBA00023136"/>
    </source>
</evidence>
<keyword evidence="4" id="KW-1003">Cell membrane</keyword>
<dbReference type="Gene3D" id="1.20.1250.20">
    <property type="entry name" value="MFS general substrate transporter like domains"/>
    <property type="match status" value="1"/>
</dbReference>
<name>A0ABT7LAG2_9BACI</name>
<feature type="transmembrane region" description="Helical" evidence="8">
    <location>
        <begin position="38"/>
        <end position="65"/>
    </location>
</feature>
<evidence type="ECO:0000313" key="10">
    <source>
        <dbReference type="EMBL" id="MDL4842859.1"/>
    </source>
</evidence>
<proteinExistence type="inferred from homology"/>
<feature type="transmembrane region" description="Helical" evidence="8">
    <location>
        <begin position="331"/>
        <end position="348"/>
    </location>
</feature>
<evidence type="ECO:0000259" key="9">
    <source>
        <dbReference type="PROSITE" id="PS50850"/>
    </source>
</evidence>
<comment type="subcellular location">
    <subcellularLocation>
        <location evidence="1">Cell membrane</location>
        <topology evidence="1">Multi-pass membrane protein</topology>
    </subcellularLocation>
</comment>
<dbReference type="InterPro" id="IPR020846">
    <property type="entry name" value="MFS_dom"/>
</dbReference>
<feature type="transmembrane region" description="Helical" evidence="8">
    <location>
        <begin position="298"/>
        <end position="319"/>
    </location>
</feature>
<dbReference type="SUPFAM" id="SSF103473">
    <property type="entry name" value="MFS general substrate transporter"/>
    <property type="match status" value="1"/>
</dbReference>
<accession>A0ABT7LAG2</accession>
<feature type="transmembrane region" description="Helical" evidence="8">
    <location>
        <begin position="159"/>
        <end position="181"/>
    </location>
</feature>
<keyword evidence="3" id="KW-0813">Transport</keyword>
<evidence type="ECO:0000256" key="2">
    <source>
        <dbReference type="ARBA" id="ARBA00008335"/>
    </source>
</evidence>
<keyword evidence="6 8" id="KW-1133">Transmembrane helix</keyword>
<gene>
    <name evidence="10" type="ORF">QQS35_20700</name>
</gene>
<feature type="transmembrane region" description="Helical" evidence="8">
    <location>
        <begin position="240"/>
        <end position="261"/>
    </location>
</feature>
<evidence type="ECO:0000256" key="1">
    <source>
        <dbReference type="ARBA" id="ARBA00004651"/>
    </source>
</evidence>
<feature type="transmembrane region" description="Helical" evidence="8">
    <location>
        <begin position="127"/>
        <end position="153"/>
    </location>
</feature>
<organism evidence="10 11">
    <name type="scientific">Aquibacillus rhizosphaerae</name>
    <dbReference type="NCBI Taxonomy" id="3051431"/>
    <lineage>
        <taxon>Bacteria</taxon>
        <taxon>Bacillati</taxon>
        <taxon>Bacillota</taxon>
        <taxon>Bacilli</taxon>
        <taxon>Bacillales</taxon>
        <taxon>Bacillaceae</taxon>
        <taxon>Aquibacillus</taxon>
    </lineage>
</organism>
<dbReference type="InterPro" id="IPR036259">
    <property type="entry name" value="MFS_trans_sf"/>
</dbReference>
<evidence type="ECO:0000256" key="4">
    <source>
        <dbReference type="ARBA" id="ARBA00022475"/>
    </source>
</evidence>
<keyword evidence="5 8" id="KW-0812">Transmembrane</keyword>
<feature type="transmembrane region" description="Helical" evidence="8">
    <location>
        <begin position="273"/>
        <end position="292"/>
    </location>
</feature>
<dbReference type="InterPro" id="IPR011701">
    <property type="entry name" value="MFS"/>
</dbReference>
<dbReference type="RefSeq" id="WP_285934154.1">
    <property type="nucleotide sequence ID" value="NZ_JASTZU010000063.1"/>
</dbReference>
<feature type="transmembrane region" description="Helical" evidence="8">
    <location>
        <begin position="211"/>
        <end position="234"/>
    </location>
</feature>
<feature type="transmembrane region" description="Helical" evidence="8">
    <location>
        <begin position="72"/>
        <end position="90"/>
    </location>
</feature>
<evidence type="ECO:0000256" key="8">
    <source>
        <dbReference type="SAM" id="Phobius"/>
    </source>
</evidence>
<evidence type="ECO:0000313" key="11">
    <source>
        <dbReference type="Proteomes" id="UP001235343"/>
    </source>
</evidence>
<sequence>MKHTVTTASTLIYCSIFVASSIYVMIPLQPRLSELYDVSVGFVSLSSTLFVLPYAIGLLIFGVLADRFPLRTLLLVGMALLTFFTGLLALSDSIYSLVVLRIFQGVLAASFAPVAFSYCFKHFSGTLQAFVIAMINTGFLFAGVFGQMVSAFFADLFSYHAVFIVFFCFYLTCFIGLFQTLQFSSTQQSYRLKDLSATILSCFKNQVLQKLYVIAFFLLLTIMLFYGSFEIYLYNNWVDFPFSLQLFRMISLIGIIPAFFASSVMKWFGAVNVLRFQLGIMIIGFIPSIFFLHVGSVLFASFMMITSTSLSIPMVVLLVGKHATVSKSTAVALYSFVLLIGASLGSTLASSISFLLVIVLVPITFIALVVFTRLLPKE</sequence>
<feature type="transmembrane region" description="Helical" evidence="8">
    <location>
        <begin position="354"/>
        <end position="375"/>
    </location>
</feature>
<dbReference type="Pfam" id="PF07690">
    <property type="entry name" value="MFS_1"/>
    <property type="match status" value="1"/>
</dbReference>
<feature type="transmembrane region" description="Helical" evidence="8">
    <location>
        <begin position="102"/>
        <end position="120"/>
    </location>
</feature>
<evidence type="ECO:0000256" key="5">
    <source>
        <dbReference type="ARBA" id="ARBA00022692"/>
    </source>
</evidence>
<dbReference type="PANTHER" id="PTHR43271">
    <property type="entry name" value="BLL2771 PROTEIN"/>
    <property type="match status" value="1"/>
</dbReference>
<evidence type="ECO:0000256" key="3">
    <source>
        <dbReference type="ARBA" id="ARBA00022448"/>
    </source>
</evidence>
<dbReference type="PANTHER" id="PTHR43271:SF2">
    <property type="entry name" value="BLL2771 PROTEIN"/>
    <property type="match status" value="1"/>
</dbReference>
<dbReference type="EMBL" id="JASTZU010000063">
    <property type="protein sequence ID" value="MDL4842859.1"/>
    <property type="molecule type" value="Genomic_DNA"/>
</dbReference>
<comment type="similarity">
    <text evidence="2">Belongs to the major facilitator superfamily.</text>
</comment>
<comment type="caution">
    <text evidence="10">The sequence shown here is derived from an EMBL/GenBank/DDBJ whole genome shotgun (WGS) entry which is preliminary data.</text>
</comment>